<feature type="transmembrane region" description="Helical" evidence="5">
    <location>
        <begin position="336"/>
        <end position="361"/>
    </location>
</feature>
<feature type="transmembrane region" description="Helical" evidence="5">
    <location>
        <begin position="12"/>
        <end position="36"/>
    </location>
</feature>
<comment type="subcellular location">
    <subcellularLocation>
        <location evidence="1">Membrane</location>
        <topology evidence="1">Multi-pass membrane protein</topology>
    </subcellularLocation>
</comment>
<evidence type="ECO:0000259" key="6">
    <source>
        <dbReference type="Pfam" id="PF04932"/>
    </source>
</evidence>
<dbReference type="InterPro" id="IPR051533">
    <property type="entry name" value="WaaL-like"/>
</dbReference>
<dbReference type="GO" id="GO:0016020">
    <property type="term" value="C:membrane"/>
    <property type="evidence" value="ECO:0007669"/>
    <property type="project" value="UniProtKB-SubCell"/>
</dbReference>
<proteinExistence type="predicted"/>
<gene>
    <name evidence="7" type="ORF">ABOD76_11230</name>
</gene>
<dbReference type="KEGG" id="dsc:ABOD76_11230"/>
<protein>
    <submittedName>
        <fullName evidence="7">O-antigen ligase family protein</fullName>
    </submittedName>
</protein>
<dbReference type="EMBL" id="CP158299">
    <property type="protein sequence ID" value="XBV86852.1"/>
    <property type="molecule type" value="Genomic_DNA"/>
</dbReference>
<name>A0AAU7UFA2_9DEIO</name>
<keyword evidence="3 5" id="KW-1133">Transmembrane helix</keyword>
<organism evidence="7">
    <name type="scientific">Deinococcus sonorensis KR-87</name>
    <dbReference type="NCBI Taxonomy" id="694439"/>
    <lineage>
        <taxon>Bacteria</taxon>
        <taxon>Thermotogati</taxon>
        <taxon>Deinococcota</taxon>
        <taxon>Deinococci</taxon>
        <taxon>Deinococcales</taxon>
        <taxon>Deinococcaceae</taxon>
        <taxon>Deinococcus</taxon>
    </lineage>
</organism>
<feature type="transmembrane region" description="Helical" evidence="5">
    <location>
        <begin position="305"/>
        <end position="324"/>
    </location>
</feature>
<dbReference type="PANTHER" id="PTHR37422:SF13">
    <property type="entry name" value="LIPOPOLYSACCHARIDE BIOSYNTHESIS PROTEIN PA4999-RELATED"/>
    <property type="match status" value="1"/>
</dbReference>
<dbReference type="PANTHER" id="PTHR37422">
    <property type="entry name" value="TEICHURONIC ACID BIOSYNTHESIS PROTEIN TUAE"/>
    <property type="match status" value="1"/>
</dbReference>
<dbReference type="AlphaFoldDB" id="A0AAU7UFA2"/>
<sequence>MTAPLFSRAQRFIVAWLALLPTLPFLSVLSLGSLHWRALPRQFQLIFAVMATTQMIAAALSPSPLLSLALAAGRLLLVLALIGAGHRLQTAQLRWALVGLGVVYVTAYADALLGQRSASLLTIRLLHPFLTPPSLGLAGAAGVLLAVAASGAALWWRLPVGLLALSVCVLSGSRSPLLGLLVGLLVILTARRRRWAALLVGGLAFLALTAAGTLSTNSVLERYASISNTDRDLIWNNTLSVIQPHLWSGVGPYQLGGFLQPPGQSCELWPSLTARGVGCPLAVQHLQGAWLIAHNLMLHQLAETGLIGTLGYALLLGLAVPLMLRSSLPVAGLSPLLLVASLVDNVLLVPSPFFAELFWIGLGMALREGATSGTPSAVLLAPTRLVLSACAVAGLYLYPLWTSLWPHPRPTTVQVVAASGARHWPRNQPYRVDVLLQGHGSYRVVLRGCLSSCRTLGMLPVNLDSVSSQPWDGWLEERLPTAPGRATRVLLELYPLNAPPFSIQPLARSSWLVDER</sequence>
<dbReference type="Pfam" id="PF04932">
    <property type="entry name" value="Wzy_C"/>
    <property type="match status" value="1"/>
</dbReference>
<feature type="transmembrane region" description="Helical" evidence="5">
    <location>
        <begin position="162"/>
        <end position="188"/>
    </location>
</feature>
<dbReference type="GO" id="GO:0016874">
    <property type="term" value="F:ligase activity"/>
    <property type="evidence" value="ECO:0007669"/>
    <property type="project" value="UniProtKB-KW"/>
</dbReference>
<evidence type="ECO:0000313" key="7">
    <source>
        <dbReference type="EMBL" id="XBV86852.1"/>
    </source>
</evidence>
<feature type="domain" description="O-antigen ligase-related" evidence="6">
    <location>
        <begin position="162"/>
        <end position="312"/>
    </location>
</feature>
<accession>A0AAU7UFA2</accession>
<evidence type="ECO:0000256" key="5">
    <source>
        <dbReference type="SAM" id="Phobius"/>
    </source>
</evidence>
<feature type="transmembrane region" description="Helical" evidence="5">
    <location>
        <begin position="381"/>
        <end position="401"/>
    </location>
</feature>
<keyword evidence="4 5" id="KW-0472">Membrane</keyword>
<feature type="transmembrane region" description="Helical" evidence="5">
    <location>
        <begin position="195"/>
        <end position="214"/>
    </location>
</feature>
<evidence type="ECO:0000256" key="2">
    <source>
        <dbReference type="ARBA" id="ARBA00022692"/>
    </source>
</evidence>
<evidence type="ECO:0000256" key="4">
    <source>
        <dbReference type="ARBA" id="ARBA00023136"/>
    </source>
</evidence>
<evidence type="ECO:0000256" key="3">
    <source>
        <dbReference type="ARBA" id="ARBA00022989"/>
    </source>
</evidence>
<dbReference type="RefSeq" id="WP_350244937.1">
    <property type="nucleotide sequence ID" value="NZ_CP158299.1"/>
</dbReference>
<dbReference type="InterPro" id="IPR007016">
    <property type="entry name" value="O-antigen_ligase-rel_domated"/>
</dbReference>
<evidence type="ECO:0000256" key="1">
    <source>
        <dbReference type="ARBA" id="ARBA00004141"/>
    </source>
</evidence>
<feature type="transmembrane region" description="Helical" evidence="5">
    <location>
        <begin position="65"/>
        <end position="83"/>
    </location>
</feature>
<keyword evidence="7" id="KW-0436">Ligase</keyword>
<reference evidence="7" key="1">
    <citation type="submission" date="2024-06" db="EMBL/GenBank/DDBJ databases">
        <title>Draft Genome Sequence of Deinococcus sonorensis Type Strain KR-87, a Biofilm Producing Representative of the Genus Deinococcus.</title>
        <authorList>
            <person name="Boren L.S."/>
            <person name="Grosso R.A."/>
            <person name="Hugenberg-Cox A.N."/>
            <person name="Hill J.T.E."/>
            <person name="Albert C.M."/>
            <person name="Tuohy J.M."/>
        </authorList>
    </citation>
    <scope>NUCLEOTIDE SEQUENCE</scope>
    <source>
        <strain evidence="7">KR-87</strain>
    </source>
</reference>
<keyword evidence="2 5" id="KW-0812">Transmembrane</keyword>
<feature type="transmembrane region" description="Helical" evidence="5">
    <location>
        <begin position="135"/>
        <end position="156"/>
    </location>
</feature>
<feature type="transmembrane region" description="Helical" evidence="5">
    <location>
        <begin position="95"/>
        <end position="114"/>
    </location>
</feature>